<organism evidence="1 2">
    <name type="scientific">Caerostris extrusa</name>
    <name type="common">Bark spider</name>
    <name type="synonym">Caerostris bankana</name>
    <dbReference type="NCBI Taxonomy" id="172846"/>
    <lineage>
        <taxon>Eukaryota</taxon>
        <taxon>Metazoa</taxon>
        <taxon>Ecdysozoa</taxon>
        <taxon>Arthropoda</taxon>
        <taxon>Chelicerata</taxon>
        <taxon>Arachnida</taxon>
        <taxon>Araneae</taxon>
        <taxon>Araneomorphae</taxon>
        <taxon>Entelegynae</taxon>
        <taxon>Araneoidea</taxon>
        <taxon>Araneidae</taxon>
        <taxon>Caerostris</taxon>
    </lineage>
</organism>
<name>A0AAV4S0Q2_CAEEX</name>
<gene>
    <name evidence="1" type="ORF">CEXT_5311</name>
</gene>
<proteinExistence type="predicted"/>
<sequence length="88" mass="9465">MLDGVLGRNGINNGYQNVVVRTDRCDKSAGNQAISSLPIHDGAIVNKKGAFGRALMNLGVIELSVPISTTLNERRFSWNPNSLGRKGL</sequence>
<dbReference type="EMBL" id="BPLR01008907">
    <property type="protein sequence ID" value="GIY28118.1"/>
    <property type="molecule type" value="Genomic_DNA"/>
</dbReference>
<comment type="caution">
    <text evidence="1">The sequence shown here is derived from an EMBL/GenBank/DDBJ whole genome shotgun (WGS) entry which is preliminary data.</text>
</comment>
<reference evidence="1 2" key="1">
    <citation type="submission" date="2021-06" db="EMBL/GenBank/DDBJ databases">
        <title>Caerostris extrusa draft genome.</title>
        <authorList>
            <person name="Kono N."/>
            <person name="Arakawa K."/>
        </authorList>
    </citation>
    <scope>NUCLEOTIDE SEQUENCE [LARGE SCALE GENOMIC DNA]</scope>
</reference>
<dbReference type="AlphaFoldDB" id="A0AAV4S0Q2"/>
<protein>
    <submittedName>
        <fullName evidence="1">Uncharacterized protein</fullName>
    </submittedName>
</protein>
<dbReference type="Proteomes" id="UP001054945">
    <property type="component" value="Unassembled WGS sequence"/>
</dbReference>
<keyword evidence="2" id="KW-1185">Reference proteome</keyword>
<evidence type="ECO:0000313" key="1">
    <source>
        <dbReference type="EMBL" id="GIY28118.1"/>
    </source>
</evidence>
<evidence type="ECO:0000313" key="2">
    <source>
        <dbReference type="Proteomes" id="UP001054945"/>
    </source>
</evidence>
<accession>A0AAV4S0Q2</accession>